<dbReference type="Gene3D" id="3.40.309.10">
    <property type="entry name" value="Aldehyde Dehydrogenase, Chain A, domain 2"/>
    <property type="match status" value="1"/>
</dbReference>
<evidence type="ECO:0000259" key="5">
    <source>
        <dbReference type="Pfam" id="PF00171"/>
    </source>
</evidence>
<feature type="region of interest" description="Disordered" evidence="4">
    <location>
        <begin position="1"/>
        <end position="25"/>
    </location>
</feature>
<evidence type="ECO:0000313" key="7">
    <source>
        <dbReference type="Proteomes" id="UP001524547"/>
    </source>
</evidence>
<organism evidence="6 7">
    <name type="scientific">Rhizosaccharibacter radicis</name>
    <dbReference type="NCBI Taxonomy" id="2782605"/>
    <lineage>
        <taxon>Bacteria</taxon>
        <taxon>Pseudomonadati</taxon>
        <taxon>Pseudomonadota</taxon>
        <taxon>Alphaproteobacteria</taxon>
        <taxon>Acetobacterales</taxon>
        <taxon>Acetobacteraceae</taxon>
        <taxon>Rhizosaccharibacter</taxon>
    </lineage>
</organism>
<keyword evidence="7" id="KW-1185">Reference proteome</keyword>
<dbReference type="PANTHER" id="PTHR43217:SF1">
    <property type="entry name" value="SUCCINATE SEMIALDEHYDE DEHYDROGENASE [NAD(P)+] SAD"/>
    <property type="match status" value="1"/>
</dbReference>
<name>A0ABT1VUR5_9PROT</name>
<dbReference type="RefSeq" id="WP_422918814.1">
    <property type="nucleotide sequence ID" value="NZ_JAMZEJ010000002.1"/>
</dbReference>
<keyword evidence="2" id="KW-0521">NADP</keyword>
<dbReference type="InterPro" id="IPR047110">
    <property type="entry name" value="GABD/Sad-like"/>
</dbReference>
<protein>
    <submittedName>
        <fullName evidence="6">NAD-dependent succinate-semialdehyde dehydrogenase</fullName>
    </submittedName>
</protein>
<evidence type="ECO:0000256" key="4">
    <source>
        <dbReference type="SAM" id="MobiDB-lite"/>
    </source>
</evidence>
<proteinExistence type="inferred from homology"/>
<sequence length="476" mass="50444">MIHHDPVRPPPGAETSAAPEAGVSSIDPATGRLIRHYPFDDEVAVERLLASAAAAFPAWRDGGLDRRTDRLRTLADLLRRDTGRLAALATAEMGKPIAQARAEVAKCAALCDWYAEQSSRLLADEPAEVEKGSARVCFRPLGTILLAMPWNFPFWQVLRAAVPILAGGNTAVLRHAGNVTGCAYALGALLEEAGFPSGALAVVNLPHDRFGRLIEDDRIAGVSLTGSVGAGSAVAERAGRALKKSVLELGGSDPFIVLADADLDRAVDAAIQSRFGNTGQVCIAAKRIILEAPVAERFTDRFVDAARSLRLGDPTNEETFLGPLARLDLRDSLHAQVQASVQRGATLLLGGEMPDGPGAFYPATVLGDVRPGMAAFDQETFGPVAALCVAADEDEAIALANESEFGLSGALWTRDAARAHRLAARMETGGVFINGFSASDPRVPIGGIRRSGYGRELSHYGIREFTNAQLLWDGRG</sequence>
<reference evidence="6 7" key="1">
    <citation type="submission" date="2022-06" db="EMBL/GenBank/DDBJ databases">
        <title>Rhizosaccharibacter gen. nov. sp. nov. KSS12, endophytic bacteria isolated from sugarcane.</title>
        <authorList>
            <person name="Pitiwittayakul N."/>
        </authorList>
    </citation>
    <scope>NUCLEOTIDE SEQUENCE [LARGE SCALE GENOMIC DNA]</scope>
    <source>
        <strain evidence="6 7">KSS12</strain>
    </source>
</reference>
<dbReference type="PANTHER" id="PTHR43217">
    <property type="entry name" value="SUCCINATE SEMIALDEHYDE DEHYDROGENASE [NAD(P)+] SAD"/>
    <property type="match status" value="1"/>
</dbReference>
<evidence type="ECO:0000313" key="6">
    <source>
        <dbReference type="EMBL" id="MCQ8240085.1"/>
    </source>
</evidence>
<dbReference type="SUPFAM" id="SSF53720">
    <property type="entry name" value="ALDH-like"/>
    <property type="match status" value="1"/>
</dbReference>
<dbReference type="CDD" id="cd07100">
    <property type="entry name" value="ALDH_SSADH1_GabD1"/>
    <property type="match status" value="1"/>
</dbReference>
<evidence type="ECO:0000256" key="3">
    <source>
        <dbReference type="ARBA" id="ARBA00023002"/>
    </source>
</evidence>
<evidence type="ECO:0000256" key="2">
    <source>
        <dbReference type="ARBA" id="ARBA00022857"/>
    </source>
</evidence>
<dbReference type="InterPro" id="IPR016161">
    <property type="entry name" value="Ald_DH/histidinol_DH"/>
</dbReference>
<comment type="similarity">
    <text evidence="1">Belongs to the aldehyde dehydrogenase family.</text>
</comment>
<dbReference type="Proteomes" id="UP001524547">
    <property type="component" value="Unassembled WGS sequence"/>
</dbReference>
<keyword evidence="3" id="KW-0560">Oxidoreductase</keyword>
<dbReference type="InterPro" id="IPR015590">
    <property type="entry name" value="Aldehyde_DH_dom"/>
</dbReference>
<dbReference type="Gene3D" id="3.40.605.10">
    <property type="entry name" value="Aldehyde Dehydrogenase, Chain A, domain 1"/>
    <property type="match status" value="1"/>
</dbReference>
<dbReference type="InterPro" id="IPR016160">
    <property type="entry name" value="Ald_DH_CS_CYS"/>
</dbReference>
<comment type="caution">
    <text evidence="6">The sequence shown here is derived from an EMBL/GenBank/DDBJ whole genome shotgun (WGS) entry which is preliminary data.</text>
</comment>
<dbReference type="EMBL" id="JAMZEJ010000002">
    <property type="protein sequence ID" value="MCQ8240085.1"/>
    <property type="molecule type" value="Genomic_DNA"/>
</dbReference>
<accession>A0ABT1VUR5</accession>
<gene>
    <name evidence="6" type="ORF">NFI88_04420</name>
</gene>
<dbReference type="InterPro" id="IPR044148">
    <property type="entry name" value="ALDH_GabD1-like"/>
</dbReference>
<dbReference type="InterPro" id="IPR016162">
    <property type="entry name" value="Ald_DH_N"/>
</dbReference>
<evidence type="ECO:0000256" key="1">
    <source>
        <dbReference type="ARBA" id="ARBA00009986"/>
    </source>
</evidence>
<dbReference type="Pfam" id="PF00171">
    <property type="entry name" value="Aldedh"/>
    <property type="match status" value="1"/>
</dbReference>
<dbReference type="InterPro" id="IPR016163">
    <property type="entry name" value="Ald_DH_C"/>
</dbReference>
<dbReference type="PROSITE" id="PS00070">
    <property type="entry name" value="ALDEHYDE_DEHYDR_CYS"/>
    <property type="match status" value="1"/>
</dbReference>
<feature type="domain" description="Aldehyde dehydrogenase" evidence="5">
    <location>
        <begin position="21"/>
        <end position="469"/>
    </location>
</feature>